<dbReference type="Proteomes" id="UP001632038">
    <property type="component" value="Unassembled WGS sequence"/>
</dbReference>
<sequence length="256" mass="28123">MAKKKKNSGASATATGSSKPRELASGEGSSKGIKVSESQLTRSEATGAGSGQLVVRDQNQPASAKNLKRPTVEKKKDEESEPDEEDEDSGSDDDVPLPALKSRNGAYQLVKALRAMNDRQRSVVTEMGFGLLFRLDAPKELPTKLCYWLLENFEPRTCELVLTNGSRLHVEAADIEPVLGLRSGRVLIKRKTRGETIDLVEQWRLLYKDGKANRTATSVIDFMLARAEGDVWFKRLFLIAMSACLMDVASNGYVST</sequence>
<evidence type="ECO:0000313" key="3">
    <source>
        <dbReference type="Proteomes" id="UP001632038"/>
    </source>
</evidence>
<feature type="compositionally biased region" description="Low complexity" evidence="1">
    <location>
        <begin position="8"/>
        <end position="18"/>
    </location>
</feature>
<protein>
    <submittedName>
        <fullName evidence="2">Uncharacterized protein</fullName>
    </submittedName>
</protein>
<evidence type="ECO:0000256" key="1">
    <source>
        <dbReference type="SAM" id="MobiDB-lite"/>
    </source>
</evidence>
<dbReference type="AlphaFoldDB" id="A0ABD3D5W8"/>
<evidence type="ECO:0000313" key="2">
    <source>
        <dbReference type="EMBL" id="KAL3637658.1"/>
    </source>
</evidence>
<accession>A0ABD3D5W8</accession>
<name>A0ABD3D5W8_9LAMI</name>
<feature type="region of interest" description="Disordered" evidence="1">
    <location>
        <begin position="1"/>
        <end position="101"/>
    </location>
</feature>
<organism evidence="2 3">
    <name type="scientific">Castilleja foliolosa</name>
    <dbReference type="NCBI Taxonomy" id="1961234"/>
    <lineage>
        <taxon>Eukaryota</taxon>
        <taxon>Viridiplantae</taxon>
        <taxon>Streptophyta</taxon>
        <taxon>Embryophyta</taxon>
        <taxon>Tracheophyta</taxon>
        <taxon>Spermatophyta</taxon>
        <taxon>Magnoliopsida</taxon>
        <taxon>eudicotyledons</taxon>
        <taxon>Gunneridae</taxon>
        <taxon>Pentapetalae</taxon>
        <taxon>asterids</taxon>
        <taxon>lamiids</taxon>
        <taxon>Lamiales</taxon>
        <taxon>Orobanchaceae</taxon>
        <taxon>Pedicularideae</taxon>
        <taxon>Castillejinae</taxon>
        <taxon>Castilleja</taxon>
    </lineage>
</organism>
<feature type="compositionally biased region" description="Acidic residues" evidence="1">
    <location>
        <begin position="79"/>
        <end position="95"/>
    </location>
</feature>
<proteinExistence type="predicted"/>
<comment type="caution">
    <text evidence="2">The sequence shown here is derived from an EMBL/GenBank/DDBJ whole genome shotgun (WGS) entry which is preliminary data.</text>
</comment>
<dbReference type="EMBL" id="JAVIJP010000024">
    <property type="protein sequence ID" value="KAL3637658.1"/>
    <property type="molecule type" value="Genomic_DNA"/>
</dbReference>
<reference evidence="3" key="1">
    <citation type="journal article" date="2024" name="IScience">
        <title>Strigolactones Initiate the Formation of Haustorium-like Structures in Castilleja.</title>
        <authorList>
            <person name="Buerger M."/>
            <person name="Peterson D."/>
            <person name="Chory J."/>
        </authorList>
    </citation>
    <scope>NUCLEOTIDE SEQUENCE [LARGE SCALE GENOMIC DNA]</scope>
</reference>
<gene>
    <name evidence="2" type="ORF">CASFOL_018529</name>
</gene>
<keyword evidence="3" id="KW-1185">Reference proteome</keyword>